<dbReference type="Proteomes" id="UP000181884">
    <property type="component" value="Unassembled WGS sequence"/>
</dbReference>
<organism evidence="1 2">
    <name type="scientific">Enterococcus canis</name>
    <dbReference type="NCBI Taxonomy" id="214095"/>
    <lineage>
        <taxon>Bacteria</taxon>
        <taxon>Bacillati</taxon>
        <taxon>Bacillota</taxon>
        <taxon>Bacilli</taxon>
        <taxon>Lactobacillales</taxon>
        <taxon>Enterococcaceae</taxon>
        <taxon>Enterococcus</taxon>
    </lineage>
</organism>
<comment type="caution">
    <text evidence="1">The sequence shown here is derived from an EMBL/GenBank/DDBJ whole genome shotgun (WGS) entry which is preliminary data.</text>
</comment>
<accession>A0A1L8RCR4</accession>
<reference evidence="1 2" key="1">
    <citation type="submission" date="2014-12" db="EMBL/GenBank/DDBJ databases">
        <title>Draft genome sequences of 29 type strains of Enterococci.</title>
        <authorList>
            <person name="Zhong Z."/>
            <person name="Sun Z."/>
            <person name="Liu W."/>
            <person name="Zhang W."/>
            <person name="Zhang H."/>
        </authorList>
    </citation>
    <scope>NUCLEOTIDE SEQUENCE [LARGE SCALE GENOMIC DNA]</scope>
    <source>
        <strain evidence="1 2">DSM 17029</strain>
    </source>
</reference>
<sequence>MNLELENNDQVYIALFDIPVETSIMGFQTETLALVFGLNVHLYHGSGSTITNLEQYPEVMKAMQSLLISSSQALPYMELTKDMNFYNSQCVRVYLKTEQGIYFRELCKNDKIDTFLQGMMNYVLDEITKTGV</sequence>
<protein>
    <submittedName>
        <fullName evidence="1">Uncharacterized protein</fullName>
    </submittedName>
</protein>
<gene>
    <name evidence="1" type="ORF">RU97_GL002546</name>
</gene>
<dbReference type="AlphaFoldDB" id="A0A1L8RCR4"/>
<dbReference type="EMBL" id="JXKH01000008">
    <property type="protein sequence ID" value="OJG17538.1"/>
    <property type="molecule type" value="Genomic_DNA"/>
</dbReference>
<keyword evidence="2" id="KW-1185">Reference proteome</keyword>
<dbReference type="STRING" id="214095.RU97_GL002546"/>
<evidence type="ECO:0000313" key="1">
    <source>
        <dbReference type="EMBL" id="OJG17538.1"/>
    </source>
</evidence>
<name>A0A1L8RCR4_9ENTE</name>
<evidence type="ECO:0000313" key="2">
    <source>
        <dbReference type="Proteomes" id="UP000181884"/>
    </source>
</evidence>
<proteinExistence type="predicted"/>